<comment type="similarity">
    <text evidence="1">Belongs to the peptidase C1 family.</text>
</comment>
<reference evidence="6" key="1">
    <citation type="submission" date="2021-09" db="EMBL/GenBank/DDBJ databases">
        <authorList>
            <consortium name="AG Swart"/>
            <person name="Singh M."/>
            <person name="Singh A."/>
            <person name="Seah K."/>
            <person name="Emmerich C."/>
        </authorList>
    </citation>
    <scope>NUCLEOTIDE SEQUENCE</scope>
    <source>
        <strain evidence="6">ATCC30299</strain>
    </source>
</reference>
<name>A0AAU9KAT0_9CILI</name>
<evidence type="ECO:0000256" key="3">
    <source>
        <dbReference type="ARBA" id="ARBA00023157"/>
    </source>
</evidence>
<dbReference type="AlphaFoldDB" id="A0AAU9KAT0"/>
<protein>
    <recommendedName>
        <fullName evidence="5">Peptidase C1A papain C-terminal domain-containing protein</fullName>
    </recommendedName>
</protein>
<feature type="chain" id="PRO_5043448655" description="Peptidase C1A papain C-terminal domain-containing protein" evidence="4">
    <location>
        <begin position="21"/>
        <end position="301"/>
    </location>
</feature>
<evidence type="ECO:0000313" key="6">
    <source>
        <dbReference type="EMBL" id="CAG9334301.1"/>
    </source>
</evidence>
<dbReference type="CDD" id="cd02620">
    <property type="entry name" value="Peptidase_C1A_CathepsinB"/>
    <property type="match status" value="1"/>
</dbReference>
<keyword evidence="7" id="KW-1185">Reference proteome</keyword>
<evidence type="ECO:0000256" key="2">
    <source>
        <dbReference type="ARBA" id="ARBA00023145"/>
    </source>
</evidence>
<dbReference type="Gene3D" id="3.90.70.10">
    <property type="entry name" value="Cysteine proteinases"/>
    <property type="match status" value="1"/>
</dbReference>
<feature type="domain" description="Peptidase C1A papain C-terminal" evidence="5">
    <location>
        <begin position="85"/>
        <end position="298"/>
    </location>
</feature>
<dbReference type="EMBL" id="CAJZBQ010000058">
    <property type="protein sequence ID" value="CAG9334301.1"/>
    <property type="molecule type" value="Genomic_DNA"/>
</dbReference>
<dbReference type="PRINTS" id="PR00705">
    <property type="entry name" value="PAPAIN"/>
</dbReference>
<sequence>MKILLLSALVVLALSGPAIVRDPSAPLFTQEDIDLINQSQDSWTASLDWVGSMTAEDVKKYATTQIRPREFPEFHWGAVLENLQVPASFDSRNQWPSCVHPILNQGDCGSCWAFGATEALSDRLCIGSKGSINVVLSPQYLVDCDHTSQGCSGGYPDLAWSFMKTNGVPTYSCVGYTAANGNCPKTCDNGSSLQFYKAASVSTYSGPSSIQAAILAGGPVETAFSVYEDFMTYSGGVYKHTSGGYVGGHAVKIIGWGNQSGTNYWICANSWGTSWGIQGFFWIAFGQCGIDSQAVAGSPLV</sequence>
<comment type="caution">
    <text evidence="6">The sequence shown here is derived from an EMBL/GenBank/DDBJ whole genome shotgun (WGS) entry which is preliminary data.</text>
</comment>
<dbReference type="PROSITE" id="PS00640">
    <property type="entry name" value="THIOL_PROTEASE_ASN"/>
    <property type="match status" value="1"/>
</dbReference>
<dbReference type="Pfam" id="PF00112">
    <property type="entry name" value="Peptidase_C1"/>
    <property type="match status" value="1"/>
</dbReference>
<dbReference type="InterPro" id="IPR000668">
    <property type="entry name" value="Peptidase_C1A_C"/>
</dbReference>
<evidence type="ECO:0000256" key="1">
    <source>
        <dbReference type="ARBA" id="ARBA00008455"/>
    </source>
</evidence>
<dbReference type="Proteomes" id="UP001162131">
    <property type="component" value="Unassembled WGS sequence"/>
</dbReference>
<evidence type="ECO:0000256" key="4">
    <source>
        <dbReference type="SAM" id="SignalP"/>
    </source>
</evidence>
<evidence type="ECO:0000259" key="5">
    <source>
        <dbReference type="SMART" id="SM00645"/>
    </source>
</evidence>
<dbReference type="GO" id="GO:0006508">
    <property type="term" value="P:proteolysis"/>
    <property type="evidence" value="ECO:0007669"/>
    <property type="project" value="InterPro"/>
</dbReference>
<dbReference type="InterPro" id="IPR038765">
    <property type="entry name" value="Papain-like_cys_pep_sf"/>
</dbReference>
<dbReference type="SUPFAM" id="SSF54001">
    <property type="entry name" value="Cysteine proteinases"/>
    <property type="match status" value="1"/>
</dbReference>
<dbReference type="PANTHER" id="PTHR12411">
    <property type="entry name" value="CYSTEINE PROTEASE FAMILY C1-RELATED"/>
    <property type="match status" value="1"/>
</dbReference>
<keyword evidence="4" id="KW-0732">Signal</keyword>
<gene>
    <name evidence="6" type="ORF">BSTOLATCC_MIC60920</name>
</gene>
<dbReference type="PROSITE" id="PS00639">
    <property type="entry name" value="THIOL_PROTEASE_HIS"/>
    <property type="match status" value="1"/>
</dbReference>
<proteinExistence type="inferred from homology"/>
<dbReference type="GO" id="GO:0008234">
    <property type="term" value="F:cysteine-type peptidase activity"/>
    <property type="evidence" value="ECO:0007669"/>
    <property type="project" value="InterPro"/>
</dbReference>
<accession>A0AAU9KAT0</accession>
<dbReference type="InterPro" id="IPR025660">
    <property type="entry name" value="Pept_his_AS"/>
</dbReference>
<dbReference type="InterPro" id="IPR013128">
    <property type="entry name" value="Peptidase_C1A"/>
</dbReference>
<keyword evidence="3" id="KW-1015">Disulfide bond</keyword>
<keyword evidence="2" id="KW-0865">Zymogen</keyword>
<dbReference type="SMART" id="SM00645">
    <property type="entry name" value="Pept_C1"/>
    <property type="match status" value="1"/>
</dbReference>
<dbReference type="InterPro" id="IPR025661">
    <property type="entry name" value="Pept_asp_AS"/>
</dbReference>
<evidence type="ECO:0000313" key="7">
    <source>
        <dbReference type="Proteomes" id="UP001162131"/>
    </source>
</evidence>
<organism evidence="6 7">
    <name type="scientific">Blepharisma stoltei</name>
    <dbReference type="NCBI Taxonomy" id="1481888"/>
    <lineage>
        <taxon>Eukaryota</taxon>
        <taxon>Sar</taxon>
        <taxon>Alveolata</taxon>
        <taxon>Ciliophora</taxon>
        <taxon>Postciliodesmatophora</taxon>
        <taxon>Heterotrichea</taxon>
        <taxon>Heterotrichida</taxon>
        <taxon>Blepharismidae</taxon>
        <taxon>Blepharisma</taxon>
    </lineage>
</organism>
<dbReference type="PROSITE" id="PS00139">
    <property type="entry name" value="THIOL_PROTEASE_CYS"/>
    <property type="match status" value="1"/>
</dbReference>
<dbReference type="InterPro" id="IPR000169">
    <property type="entry name" value="Pept_cys_AS"/>
</dbReference>
<feature type="signal peptide" evidence="4">
    <location>
        <begin position="1"/>
        <end position="20"/>
    </location>
</feature>